<evidence type="ECO:0000313" key="8">
    <source>
        <dbReference type="Proteomes" id="UP001597097"/>
    </source>
</evidence>
<dbReference type="InterPro" id="IPR049445">
    <property type="entry name" value="TetR_SbtR-like_C"/>
</dbReference>
<accession>A0ABW4G5D3</accession>
<evidence type="ECO:0000256" key="2">
    <source>
        <dbReference type="ARBA" id="ARBA00023125"/>
    </source>
</evidence>
<dbReference type="Pfam" id="PF00440">
    <property type="entry name" value="TetR_N"/>
    <property type="match status" value="1"/>
</dbReference>
<dbReference type="InterPro" id="IPR036271">
    <property type="entry name" value="Tet_transcr_reg_TetR-rel_C_sf"/>
</dbReference>
<protein>
    <submittedName>
        <fullName evidence="7">TetR/AcrR family transcriptional regulator</fullName>
    </submittedName>
</protein>
<dbReference type="InterPro" id="IPR001647">
    <property type="entry name" value="HTH_TetR"/>
</dbReference>
<dbReference type="SUPFAM" id="SSF48498">
    <property type="entry name" value="Tetracyclin repressor-like, C-terminal domain"/>
    <property type="match status" value="1"/>
</dbReference>
<evidence type="ECO:0000256" key="5">
    <source>
        <dbReference type="SAM" id="MobiDB-lite"/>
    </source>
</evidence>
<proteinExistence type="predicted"/>
<keyword evidence="8" id="KW-1185">Reference proteome</keyword>
<dbReference type="PROSITE" id="PS50977">
    <property type="entry name" value="HTH_TETR_2"/>
    <property type="match status" value="1"/>
</dbReference>
<feature type="region of interest" description="Disordered" evidence="5">
    <location>
        <begin position="188"/>
        <end position="213"/>
    </location>
</feature>
<dbReference type="EMBL" id="JBHUCM010000008">
    <property type="protein sequence ID" value="MFD1537191.1"/>
    <property type="molecule type" value="Genomic_DNA"/>
</dbReference>
<evidence type="ECO:0000313" key="7">
    <source>
        <dbReference type="EMBL" id="MFD1537191.1"/>
    </source>
</evidence>
<sequence length="213" mass="22857">MTSAPMSGRKAQAARNDELILQAARAVFTADPGAPIASVAERAGVGISALYRRYPGKETLLQKLCFDGLTLYIAAAEKAMADPGDPWDAFATYMREIVDADTHSLTIALAGTFQPTEELFQAATRASDLAIQVHGKASAAGVLRPDITVSDVALLFEQLASVKLGDHGRTEQLRHRYLALVLDSLRLPPDKRPLPGPPPEDTELRARWAPGSA</sequence>
<dbReference type="RefSeq" id="WP_246650908.1">
    <property type="nucleotide sequence ID" value="NZ_JAHKRM010000005.1"/>
</dbReference>
<evidence type="ECO:0000259" key="6">
    <source>
        <dbReference type="PROSITE" id="PS50977"/>
    </source>
</evidence>
<evidence type="ECO:0000256" key="3">
    <source>
        <dbReference type="ARBA" id="ARBA00023163"/>
    </source>
</evidence>
<dbReference type="Pfam" id="PF21597">
    <property type="entry name" value="TetR_C_43"/>
    <property type="match status" value="1"/>
</dbReference>
<evidence type="ECO:0000256" key="4">
    <source>
        <dbReference type="PROSITE-ProRule" id="PRU00335"/>
    </source>
</evidence>
<feature type="domain" description="HTH tetR-type" evidence="6">
    <location>
        <begin position="14"/>
        <end position="72"/>
    </location>
</feature>
<dbReference type="InterPro" id="IPR009057">
    <property type="entry name" value="Homeodomain-like_sf"/>
</dbReference>
<feature type="DNA-binding region" description="H-T-H motif" evidence="4">
    <location>
        <begin position="35"/>
        <end position="54"/>
    </location>
</feature>
<comment type="caution">
    <text evidence="7">The sequence shown here is derived from an EMBL/GenBank/DDBJ whole genome shotgun (WGS) entry which is preliminary data.</text>
</comment>
<dbReference type="PANTHER" id="PTHR30055:SF234">
    <property type="entry name" value="HTH-TYPE TRANSCRIPTIONAL REGULATOR BETI"/>
    <property type="match status" value="1"/>
</dbReference>
<organism evidence="7 8">
    <name type="scientific">Nonomuraea guangzhouensis</name>
    <dbReference type="NCBI Taxonomy" id="1291555"/>
    <lineage>
        <taxon>Bacteria</taxon>
        <taxon>Bacillati</taxon>
        <taxon>Actinomycetota</taxon>
        <taxon>Actinomycetes</taxon>
        <taxon>Streptosporangiales</taxon>
        <taxon>Streptosporangiaceae</taxon>
        <taxon>Nonomuraea</taxon>
    </lineage>
</organism>
<name>A0ABW4G5D3_9ACTN</name>
<gene>
    <name evidence="7" type="ORF">ACFSJ0_09110</name>
</gene>
<keyword evidence="3" id="KW-0804">Transcription</keyword>
<reference evidence="8" key="1">
    <citation type="journal article" date="2019" name="Int. J. Syst. Evol. Microbiol.">
        <title>The Global Catalogue of Microorganisms (GCM) 10K type strain sequencing project: providing services to taxonomists for standard genome sequencing and annotation.</title>
        <authorList>
            <consortium name="The Broad Institute Genomics Platform"/>
            <consortium name="The Broad Institute Genome Sequencing Center for Infectious Disease"/>
            <person name="Wu L."/>
            <person name="Ma J."/>
        </authorList>
    </citation>
    <scope>NUCLEOTIDE SEQUENCE [LARGE SCALE GENOMIC DNA]</scope>
    <source>
        <strain evidence="8">CGMCC 1.15399</strain>
    </source>
</reference>
<dbReference type="SUPFAM" id="SSF46689">
    <property type="entry name" value="Homeodomain-like"/>
    <property type="match status" value="1"/>
</dbReference>
<dbReference type="Proteomes" id="UP001597097">
    <property type="component" value="Unassembled WGS sequence"/>
</dbReference>
<dbReference type="Gene3D" id="1.10.357.10">
    <property type="entry name" value="Tetracycline Repressor, domain 2"/>
    <property type="match status" value="1"/>
</dbReference>
<dbReference type="PANTHER" id="PTHR30055">
    <property type="entry name" value="HTH-TYPE TRANSCRIPTIONAL REGULATOR RUTR"/>
    <property type="match status" value="1"/>
</dbReference>
<keyword evidence="1" id="KW-0805">Transcription regulation</keyword>
<keyword evidence="2 4" id="KW-0238">DNA-binding</keyword>
<evidence type="ECO:0000256" key="1">
    <source>
        <dbReference type="ARBA" id="ARBA00023015"/>
    </source>
</evidence>
<dbReference type="InterPro" id="IPR050109">
    <property type="entry name" value="HTH-type_TetR-like_transc_reg"/>
</dbReference>